<dbReference type="EMBL" id="AP014924">
    <property type="protein sequence ID" value="BAS27019.1"/>
    <property type="molecule type" value="Genomic_DNA"/>
</dbReference>
<dbReference type="Gene3D" id="1.10.3210.10">
    <property type="entry name" value="Hypothetical protein af1432"/>
    <property type="match status" value="1"/>
</dbReference>
<feature type="domain" description="HD" evidence="1">
    <location>
        <begin position="29"/>
        <end position="115"/>
    </location>
</feature>
<name>A0A0K2SJI4_LIMPI</name>
<dbReference type="GO" id="GO:0016787">
    <property type="term" value="F:hydrolase activity"/>
    <property type="evidence" value="ECO:0007669"/>
    <property type="project" value="UniProtKB-KW"/>
</dbReference>
<organism evidence="2 3">
    <name type="scientific">Limnochorda pilosa</name>
    <dbReference type="NCBI Taxonomy" id="1555112"/>
    <lineage>
        <taxon>Bacteria</taxon>
        <taxon>Bacillati</taxon>
        <taxon>Bacillota</taxon>
        <taxon>Limnochordia</taxon>
        <taxon>Limnochordales</taxon>
        <taxon>Limnochordaceae</taxon>
        <taxon>Limnochorda</taxon>
    </lineage>
</organism>
<evidence type="ECO:0000259" key="1">
    <source>
        <dbReference type="Pfam" id="PF01966"/>
    </source>
</evidence>
<proteinExistence type="predicted"/>
<accession>A0A0K2SJI4</accession>
<reference evidence="3" key="1">
    <citation type="submission" date="2015-07" db="EMBL/GenBank/DDBJ databases">
        <title>Complete genome sequence and phylogenetic analysis of Limnochorda pilosa.</title>
        <authorList>
            <person name="Watanabe M."/>
            <person name="Kojima H."/>
            <person name="Fukui M."/>
        </authorList>
    </citation>
    <scope>NUCLEOTIDE SEQUENCE [LARGE SCALE GENOMIC DNA]</scope>
    <source>
        <strain evidence="3">HC45</strain>
    </source>
</reference>
<sequence>MPHPDGLPESREDAIELLRTYTESPQLVKHALAVEAALAAYAGHFHAPGELWARTGLLHDLDYERWPEEHPHRGVALLAERGYPEAVLHAIRAHADGTVPRESLLDRALFAVDELTGFLAAVALVRPDRRIDQVTFGSVRKKMKDKSFARGVDREDLERSAQELGVPFQEHVERVIGAMRGIASELELDGRAASGR</sequence>
<dbReference type="InterPro" id="IPR006675">
    <property type="entry name" value="HDIG_dom"/>
</dbReference>
<reference evidence="3" key="2">
    <citation type="journal article" date="2016" name="Int. J. Syst. Evol. Microbiol.">
        <title>Complete genome sequence and cell structure of Limnochorda pilosa, a Gram-negative spore-former within the phylum Firmicutes.</title>
        <authorList>
            <person name="Watanabe M."/>
            <person name="Kojima H."/>
            <person name="Fukui M."/>
        </authorList>
    </citation>
    <scope>NUCLEOTIDE SEQUENCE [LARGE SCALE GENOMIC DNA]</scope>
    <source>
        <strain evidence="3">HC45</strain>
    </source>
</reference>
<dbReference type="InterPro" id="IPR006674">
    <property type="entry name" value="HD_domain"/>
</dbReference>
<dbReference type="RefSeq" id="WP_198409740.1">
    <property type="nucleotide sequence ID" value="NZ_AP014924.1"/>
</dbReference>
<dbReference type="Proteomes" id="UP000065807">
    <property type="component" value="Chromosome"/>
</dbReference>
<dbReference type="STRING" id="1555112.LIP_1162"/>
<evidence type="ECO:0000313" key="2">
    <source>
        <dbReference type="EMBL" id="BAS27019.1"/>
    </source>
</evidence>
<dbReference type="Pfam" id="PF01966">
    <property type="entry name" value="HD"/>
    <property type="match status" value="1"/>
</dbReference>
<gene>
    <name evidence="2" type="ORF">LIP_1162</name>
</gene>
<dbReference type="PANTHER" id="PTHR38659:SF1">
    <property type="entry name" value="METAL DEPENDENT PHOSPHOHYDROLASE"/>
    <property type="match status" value="1"/>
</dbReference>
<keyword evidence="3" id="KW-1185">Reference proteome</keyword>
<dbReference type="SUPFAM" id="SSF109604">
    <property type="entry name" value="HD-domain/PDEase-like"/>
    <property type="match status" value="1"/>
</dbReference>
<evidence type="ECO:0000313" key="3">
    <source>
        <dbReference type="Proteomes" id="UP000065807"/>
    </source>
</evidence>
<dbReference type="AlphaFoldDB" id="A0A0K2SJI4"/>
<dbReference type="KEGG" id="lpil:LIP_1162"/>
<keyword evidence="2" id="KW-0378">Hydrolase</keyword>
<dbReference type="NCBIfam" id="TIGR00277">
    <property type="entry name" value="HDIG"/>
    <property type="match status" value="1"/>
</dbReference>
<dbReference type="PANTHER" id="PTHR38659">
    <property type="entry name" value="METAL-DEPENDENT PHOSPHOHYDROLASE"/>
    <property type="match status" value="1"/>
</dbReference>
<protein>
    <submittedName>
        <fullName evidence="2">Metal dependent phosphohydrolase</fullName>
    </submittedName>
</protein>